<sequence length="534" mass="59068">MRAARGAQWVAGAIVVALAASACGGGGGDDYESFVRVSSGEPQNPLIPTDTHEQYGGLVIQNLFAKLVDFTDEGELEYIAAESVEPNEDSTVWTIRLREGWTFHDGTDVTAQSYVDAWNWAANVTNEQTNAPWFVDIAGYEDVHPDEEGAAPTAETMSGLTAVDPLTIQVELNAPLSYFDYKLGYEAFTPLPESFFEDPEAFGENPIGNGPYEFTEWTHNERVVLTRYEDYAGADAAQNDGVVFQHYNGLDTAYQDLVAGNIDVMDEIGPQDLPVYQDDLGDRAVAQDYNGIQTIVPAWYNWGGRPDPRVLQGISLAIDRETITRTVLHDSARPADSFAPNGVFGYQEGIGDEFTQYDPERARDLVEAGGGVPNDHLMIQYNADGPHQEWVEAVCGNIRENLDIECTADVMTDFQADLNARDANEVQSMYRGGWLQDYPLNVNFMRDLYQSDAAANYGRFTNEEVDRLFAEGDAAPTLEETVAAYQEAEEVLWQEMPAIPLWFQNVNGGFSERVENVRFTTNGQPVLTEITVTG</sequence>
<dbReference type="InterPro" id="IPR030678">
    <property type="entry name" value="Peptide/Ni-bd"/>
</dbReference>
<dbReference type="PANTHER" id="PTHR30290:SF83">
    <property type="entry name" value="ABC TRANSPORTER SUBSTRATE-BINDING PROTEIN"/>
    <property type="match status" value="1"/>
</dbReference>
<organism evidence="3 4">
    <name type="scientific">Streptomyces boetiae</name>
    <dbReference type="NCBI Taxonomy" id="3075541"/>
    <lineage>
        <taxon>Bacteria</taxon>
        <taxon>Bacillati</taxon>
        <taxon>Actinomycetota</taxon>
        <taxon>Actinomycetes</taxon>
        <taxon>Kitasatosporales</taxon>
        <taxon>Streptomycetaceae</taxon>
        <taxon>Streptomyces</taxon>
    </lineage>
</organism>
<dbReference type="RefSeq" id="WP_311630678.1">
    <property type="nucleotide sequence ID" value="NZ_JAVREN010000014.1"/>
</dbReference>
<dbReference type="CDD" id="cd00995">
    <property type="entry name" value="PBP2_NikA_DppA_OppA_like"/>
    <property type="match status" value="1"/>
</dbReference>
<proteinExistence type="predicted"/>
<dbReference type="Gene3D" id="3.90.76.10">
    <property type="entry name" value="Dipeptide-binding Protein, Domain 1"/>
    <property type="match status" value="1"/>
</dbReference>
<accession>A0ABU2L833</accession>
<evidence type="ECO:0000313" key="4">
    <source>
        <dbReference type="Proteomes" id="UP001183388"/>
    </source>
</evidence>
<evidence type="ECO:0000313" key="3">
    <source>
        <dbReference type="EMBL" id="MDT0307728.1"/>
    </source>
</evidence>
<dbReference type="PROSITE" id="PS51257">
    <property type="entry name" value="PROKAR_LIPOPROTEIN"/>
    <property type="match status" value="1"/>
</dbReference>
<dbReference type="Pfam" id="PF00496">
    <property type="entry name" value="SBP_bac_5"/>
    <property type="match status" value="1"/>
</dbReference>
<keyword evidence="1" id="KW-0732">Signal</keyword>
<name>A0ABU2L833_9ACTN</name>
<protein>
    <submittedName>
        <fullName evidence="3">ABC transporter substrate-binding protein</fullName>
    </submittedName>
</protein>
<dbReference type="SUPFAM" id="SSF53850">
    <property type="entry name" value="Periplasmic binding protein-like II"/>
    <property type="match status" value="1"/>
</dbReference>
<dbReference type="InterPro" id="IPR000914">
    <property type="entry name" value="SBP_5_dom"/>
</dbReference>
<dbReference type="PIRSF" id="PIRSF002741">
    <property type="entry name" value="MppA"/>
    <property type="match status" value="1"/>
</dbReference>
<evidence type="ECO:0000256" key="1">
    <source>
        <dbReference type="SAM" id="SignalP"/>
    </source>
</evidence>
<gene>
    <name evidence="3" type="ORF">RM780_12240</name>
</gene>
<feature type="chain" id="PRO_5045766224" evidence="1">
    <location>
        <begin position="23"/>
        <end position="534"/>
    </location>
</feature>
<reference evidence="4" key="1">
    <citation type="submission" date="2023-07" db="EMBL/GenBank/DDBJ databases">
        <title>30 novel species of actinomycetes from the DSMZ collection.</title>
        <authorList>
            <person name="Nouioui I."/>
        </authorList>
    </citation>
    <scope>NUCLEOTIDE SEQUENCE [LARGE SCALE GENOMIC DNA]</scope>
    <source>
        <strain evidence="4">DSM 44917</strain>
    </source>
</reference>
<keyword evidence="4" id="KW-1185">Reference proteome</keyword>
<dbReference type="EMBL" id="JAVREN010000014">
    <property type="protein sequence ID" value="MDT0307728.1"/>
    <property type="molecule type" value="Genomic_DNA"/>
</dbReference>
<evidence type="ECO:0000259" key="2">
    <source>
        <dbReference type="Pfam" id="PF00496"/>
    </source>
</evidence>
<dbReference type="Proteomes" id="UP001183388">
    <property type="component" value="Unassembled WGS sequence"/>
</dbReference>
<feature type="domain" description="Solute-binding protein family 5" evidence="2">
    <location>
        <begin position="80"/>
        <end position="454"/>
    </location>
</feature>
<dbReference type="InterPro" id="IPR039424">
    <property type="entry name" value="SBP_5"/>
</dbReference>
<feature type="signal peptide" evidence="1">
    <location>
        <begin position="1"/>
        <end position="22"/>
    </location>
</feature>
<comment type="caution">
    <text evidence="3">The sequence shown here is derived from an EMBL/GenBank/DDBJ whole genome shotgun (WGS) entry which is preliminary data.</text>
</comment>
<dbReference type="Gene3D" id="3.40.190.10">
    <property type="entry name" value="Periplasmic binding protein-like II"/>
    <property type="match status" value="1"/>
</dbReference>
<dbReference type="PANTHER" id="PTHR30290">
    <property type="entry name" value="PERIPLASMIC BINDING COMPONENT OF ABC TRANSPORTER"/>
    <property type="match status" value="1"/>
</dbReference>
<dbReference type="Gene3D" id="3.10.105.10">
    <property type="entry name" value="Dipeptide-binding Protein, Domain 3"/>
    <property type="match status" value="1"/>
</dbReference>